<gene>
    <name evidence="3" type="ORF">QLX08_010854</name>
</gene>
<keyword evidence="2" id="KW-0472">Membrane</keyword>
<dbReference type="Proteomes" id="UP001432146">
    <property type="component" value="Unassembled WGS sequence"/>
</dbReference>
<name>A0AAW0ZA72_9HYME</name>
<keyword evidence="2" id="KW-0812">Transmembrane</keyword>
<comment type="caution">
    <text evidence="3">The sequence shown here is derived from an EMBL/GenBank/DDBJ whole genome shotgun (WGS) entry which is preliminary data.</text>
</comment>
<evidence type="ECO:0000313" key="3">
    <source>
        <dbReference type="EMBL" id="KAK9294543.1"/>
    </source>
</evidence>
<reference evidence="3 4" key="1">
    <citation type="submission" date="2024-05" db="EMBL/GenBank/DDBJ databases">
        <title>The nuclear and mitochondrial genome assemblies of Tetragonisca angustula (Apidae: Meliponini), a tiny yet remarkable pollinator in the Neotropics.</title>
        <authorList>
            <person name="Ferrari R."/>
            <person name="Ricardo P.C."/>
            <person name="Dias F.C."/>
            <person name="Araujo N.S."/>
            <person name="Soares D.O."/>
            <person name="Zhou Q.-S."/>
            <person name="Zhu C.-D."/>
            <person name="Coutinho L."/>
            <person name="Airas M.C."/>
            <person name="Batista T.M."/>
        </authorList>
    </citation>
    <scope>NUCLEOTIDE SEQUENCE [LARGE SCALE GENOMIC DNA]</scope>
    <source>
        <strain evidence="3">ASF017062</strain>
        <tissue evidence="3">Abdomen</tissue>
    </source>
</reference>
<feature type="compositionally biased region" description="Acidic residues" evidence="1">
    <location>
        <begin position="56"/>
        <end position="65"/>
    </location>
</feature>
<feature type="region of interest" description="Disordered" evidence="1">
    <location>
        <begin position="1"/>
        <end position="70"/>
    </location>
</feature>
<dbReference type="EMBL" id="JAWNGG020000312">
    <property type="protein sequence ID" value="KAK9294543.1"/>
    <property type="molecule type" value="Genomic_DNA"/>
</dbReference>
<proteinExistence type="predicted"/>
<keyword evidence="2" id="KW-1133">Transmembrane helix</keyword>
<evidence type="ECO:0000313" key="4">
    <source>
        <dbReference type="Proteomes" id="UP001432146"/>
    </source>
</evidence>
<dbReference type="AlphaFoldDB" id="A0AAW0ZA72"/>
<sequence>MLDSEGSAESIRGSENSAARDEMASTMPNRRNTNGDKLEEFEKLLQSMLPSRTPSQEEEEPEENETEKKIGLPFPSILVALLFTHYFIIIS</sequence>
<keyword evidence="4" id="KW-1185">Reference proteome</keyword>
<organism evidence="3 4">
    <name type="scientific">Tetragonisca angustula</name>
    <dbReference type="NCBI Taxonomy" id="166442"/>
    <lineage>
        <taxon>Eukaryota</taxon>
        <taxon>Metazoa</taxon>
        <taxon>Ecdysozoa</taxon>
        <taxon>Arthropoda</taxon>
        <taxon>Hexapoda</taxon>
        <taxon>Insecta</taxon>
        <taxon>Pterygota</taxon>
        <taxon>Neoptera</taxon>
        <taxon>Endopterygota</taxon>
        <taxon>Hymenoptera</taxon>
        <taxon>Apocrita</taxon>
        <taxon>Aculeata</taxon>
        <taxon>Apoidea</taxon>
        <taxon>Anthophila</taxon>
        <taxon>Apidae</taxon>
        <taxon>Tetragonisca</taxon>
    </lineage>
</organism>
<accession>A0AAW0ZA72</accession>
<feature type="transmembrane region" description="Helical" evidence="2">
    <location>
        <begin position="70"/>
        <end position="89"/>
    </location>
</feature>
<evidence type="ECO:0000256" key="1">
    <source>
        <dbReference type="SAM" id="MobiDB-lite"/>
    </source>
</evidence>
<evidence type="ECO:0000256" key="2">
    <source>
        <dbReference type="SAM" id="Phobius"/>
    </source>
</evidence>
<protein>
    <submittedName>
        <fullName evidence="3">Uncharacterized protein</fullName>
    </submittedName>
</protein>
<feature type="compositionally biased region" description="Basic and acidic residues" evidence="1">
    <location>
        <begin position="33"/>
        <end position="43"/>
    </location>
</feature>